<keyword evidence="2" id="KW-1185">Reference proteome</keyword>
<organism evidence="1 2">
    <name type="scientific">Liparis tanakae</name>
    <name type="common">Tanaka's snailfish</name>
    <dbReference type="NCBI Taxonomy" id="230148"/>
    <lineage>
        <taxon>Eukaryota</taxon>
        <taxon>Metazoa</taxon>
        <taxon>Chordata</taxon>
        <taxon>Craniata</taxon>
        <taxon>Vertebrata</taxon>
        <taxon>Euteleostomi</taxon>
        <taxon>Actinopterygii</taxon>
        <taxon>Neopterygii</taxon>
        <taxon>Teleostei</taxon>
        <taxon>Neoteleostei</taxon>
        <taxon>Acanthomorphata</taxon>
        <taxon>Eupercaria</taxon>
        <taxon>Perciformes</taxon>
        <taxon>Cottioidei</taxon>
        <taxon>Cottales</taxon>
        <taxon>Liparidae</taxon>
        <taxon>Liparis</taxon>
    </lineage>
</organism>
<gene>
    <name evidence="1" type="ORF">EYF80_055615</name>
</gene>
<protein>
    <submittedName>
        <fullName evidence="1">Uncharacterized protein</fullName>
    </submittedName>
</protein>
<accession>A0A4Z2EZV0</accession>
<evidence type="ECO:0000313" key="2">
    <source>
        <dbReference type="Proteomes" id="UP000314294"/>
    </source>
</evidence>
<sequence length="108" mass="12084">MVAVAVVAREMAAKKSSSSVARLPPPHHHAVVRLAKVTAYGWLRAAMEARKHLHWHYVFSPRYSICLMVRPPLQPFIRRRHSVADVPSYGVVRSKENGKGVEGGNLYS</sequence>
<dbReference type="AlphaFoldDB" id="A0A4Z2EZV0"/>
<dbReference type="Proteomes" id="UP000314294">
    <property type="component" value="Unassembled WGS sequence"/>
</dbReference>
<reference evidence="1 2" key="1">
    <citation type="submission" date="2019-03" db="EMBL/GenBank/DDBJ databases">
        <title>First draft genome of Liparis tanakae, snailfish: a comprehensive survey of snailfish specific genes.</title>
        <authorList>
            <person name="Kim W."/>
            <person name="Song I."/>
            <person name="Jeong J.-H."/>
            <person name="Kim D."/>
            <person name="Kim S."/>
            <person name="Ryu S."/>
            <person name="Song J.Y."/>
            <person name="Lee S.K."/>
        </authorList>
    </citation>
    <scope>NUCLEOTIDE SEQUENCE [LARGE SCALE GENOMIC DNA]</scope>
    <source>
        <tissue evidence="1">Muscle</tissue>
    </source>
</reference>
<comment type="caution">
    <text evidence="1">The sequence shown here is derived from an EMBL/GenBank/DDBJ whole genome shotgun (WGS) entry which is preliminary data.</text>
</comment>
<name>A0A4Z2EZV0_9TELE</name>
<evidence type="ECO:0000313" key="1">
    <source>
        <dbReference type="EMBL" id="TNN34223.1"/>
    </source>
</evidence>
<dbReference type="EMBL" id="SRLO01002015">
    <property type="protein sequence ID" value="TNN34223.1"/>
    <property type="molecule type" value="Genomic_DNA"/>
</dbReference>
<proteinExistence type="predicted"/>